<dbReference type="RefSeq" id="XP_040694350.1">
    <property type="nucleotide sequence ID" value="XM_040836970.1"/>
</dbReference>
<evidence type="ECO:0000256" key="8">
    <source>
        <dbReference type="ARBA" id="ARBA00048125"/>
    </source>
</evidence>
<feature type="domain" description="DPH-type MB" evidence="10">
    <location>
        <begin position="360"/>
        <end position="416"/>
    </location>
</feature>
<evidence type="ECO:0000256" key="1">
    <source>
        <dbReference type="ARBA" id="ARBA00001954"/>
    </source>
</evidence>
<dbReference type="Gene3D" id="3.10.660.10">
    <property type="entry name" value="DPH Zinc finger"/>
    <property type="match status" value="1"/>
</dbReference>
<dbReference type="OrthoDB" id="66964at2759"/>
<dbReference type="PANTHER" id="PTHR21454">
    <property type="entry name" value="DPH3 HOMOLOG-RELATED"/>
    <property type="match status" value="1"/>
</dbReference>
<comment type="cofactor">
    <cofactor evidence="1">
        <name>Fe(2+)</name>
        <dbReference type="ChEBI" id="CHEBI:29033"/>
    </cofactor>
</comment>
<dbReference type="InterPro" id="IPR007872">
    <property type="entry name" value="DPH_MB_dom"/>
</dbReference>
<reference evidence="12" key="1">
    <citation type="journal article" date="2017" name="Genome Biol.">
        <title>Comparative genomics reveals high biological diversity and specific adaptations in the industrially and medically important fungal genus Aspergillus.</title>
        <authorList>
            <person name="de Vries R.P."/>
            <person name="Riley R."/>
            <person name="Wiebenga A."/>
            <person name="Aguilar-Osorio G."/>
            <person name="Amillis S."/>
            <person name="Uchima C.A."/>
            <person name="Anderluh G."/>
            <person name="Asadollahi M."/>
            <person name="Askin M."/>
            <person name="Barry K."/>
            <person name="Battaglia E."/>
            <person name="Bayram O."/>
            <person name="Benocci T."/>
            <person name="Braus-Stromeyer S.A."/>
            <person name="Caldana C."/>
            <person name="Canovas D."/>
            <person name="Cerqueira G.C."/>
            <person name="Chen F."/>
            <person name="Chen W."/>
            <person name="Choi C."/>
            <person name="Clum A."/>
            <person name="Dos Santos R.A."/>
            <person name="Damasio A.R."/>
            <person name="Diallinas G."/>
            <person name="Emri T."/>
            <person name="Fekete E."/>
            <person name="Flipphi M."/>
            <person name="Freyberg S."/>
            <person name="Gallo A."/>
            <person name="Gournas C."/>
            <person name="Habgood R."/>
            <person name="Hainaut M."/>
            <person name="Harispe M.L."/>
            <person name="Henrissat B."/>
            <person name="Hilden K.S."/>
            <person name="Hope R."/>
            <person name="Hossain A."/>
            <person name="Karabika E."/>
            <person name="Karaffa L."/>
            <person name="Karanyi Z."/>
            <person name="Krasevec N."/>
            <person name="Kuo A."/>
            <person name="Kusch H."/>
            <person name="LaButti K."/>
            <person name="Lagendijk E.L."/>
            <person name="Lapidus A."/>
            <person name="Levasseur A."/>
            <person name="Lindquist E."/>
            <person name="Lipzen A."/>
            <person name="Logrieco A.F."/>
            <person name="MacCabe A."/>
            <person name="Maekelae M.R."/>
            <person name="Malavazi I."/>
            <person name="Melin P."/>
            <person name="Meyer V."/>
            <person name="Mielnichuk N."/>
            <person name="Miskei M."/>
            <person name="Molnar A.P."/>
            <person name="Mule G."/>
            <person name="Ngan C.Y."/>
            <person name="Orejas M."/>
            <person name="Orosz E."/>
            <person name="Ouedraogo J.P."/>
            <person name="Overkamp K.M."/>
            <person name="Park H.-S."/>
            <person name="Perrone G."/>
            <person name="Piumi F."/>
            <person name="Punt P.J."/>
            <person name="Ram A.F."/>
            <person name="Ramon A."/>
            <person name="Rauscher S."/>
            <person name="Record E."/>
            <person name="Riano-Pachon D.M."/>
            <person name="Robert V."/>
            <person name="Roehrig J."/>
            <person name="Ruller R."/>
            <person name="Salamov A."/>
            <person name="Salih N.S."/>
            <person name="Samson R.A."/>
            <person name="Sandor E."/>
            <person name="Sanguinetti M."/>
            <person name="Schuetze T."/>
            <person name="Sepcic K."/>
            <person name="Shelest E."/>
            <person name="Sherlock G."/>
            <person name="Sophianopoulou V."/>
            <person name="Squina F.M."/>
            <person name="Sun H."/>
            <person name="Susca A."/>
            <person name="Todd R.B."/>
            <person name="Tsang A."/>
            <person name="Unkles S.E."/>
            <person name="van de Wiele N."/>
            <person name="van Rossen-Uffink D."/>
            <person name="Oliveira J.V."/>
            <person name="Vesth T.C."/>
            <person name="Visser J."/>
            <person name="Yu J.-H."/>
            <person name="Zhou M."/>
            <person name="Andersen M.R."/>
            <person name="Archer D.B."/>
            <person name="Baker S.E."/>
            <person name="Benoit I."/>
            <person name="Brakhage A.A."/>
            <person name="Braus G.H."/>
            <person name="Fischer R."/>
            <person name="Frisvad J.C."/>
            <person name="Goldman G.H."/>
            <person name="Houbraken J."/>
            <person name="Oakley B."/>
            <person name="Pocsi I."/>
            <person name="Scazzocchio C."/>
            <person name="Seiboth B."/>
            <person name="vanKuyk P.A."/>
            <person name="Wortman J."/>
            <person name="Dyer P.S."/>
            <person name="Grigoriev I.V."/>
        </authorList>
    </citation>
    <scope>NUCLEOTIDE SEQUENCE [LARGE SCALE GENOMIC DNA]</scope>
    <source>
        <strain evidence="12">DTO 134E9</strain>
    </source>
</reference>
<dbReference type="GO" id="GO:0051225">
    <property type="term" value="P:spindle assembly"/>
    <property type="evidence" value="ECO:0007669"/>
    <property type="project" value="InterPro"/>
</dbReference>
<dbReference type="UniPathway" id="UPA00559"/>
<sequence>MIPPCDPAILESNPQFKRLYQNLTTSLLNPDGSTRANDAQPARQEVLEDLKSCRMRHAKKQIKKQTLRQLAFDPDSGLPDEYRDPVAVITLYLESPRSQIDLDQDDRNGEADNTLSLLAPDIDTFYSSIPALIRPFSNRLSSAISDLRVITNAGGPVQSAPEASAVSTETSRPRGRGRQFSSKATTQPLVSTKLNERLQALREIQLSQLPAARKEIAAMAAGVLAARAQVMERTVMILERAKHGAMARATRAKAENLATVAEGVEGKLSVMKYDISNAIYTPDTVAALNRYRHHLRDVRERLEERQTLAMEELATYEVDDADDHDPMTDIVRRYMALIKEIENNKTDKKTIKMADESLSIYDEIEIEDMTFDPNIQTYHYPCPCGDRFEIAIDDLRDGEEIAVCPSCSLMIRVIFDVSDLPKAEDQQTAVPVKA</sequence>
<evidence type="ECO:0000256" key="2">
    <source>
        <dbReference type="ARBA" id="ARBA00005156"/>
    </source>
</evidence>
<keyword evidence="4" id="KW-0408">Iron</keyword>
<dbReference type="InterPro" id="IPR036671">
    <property type="entry name" value="DPH_MB_sf"/>
</dbReference>
<dbReference type="GO" id="GO:0070652">
    <property type="term" value="C:HAUS complex"/>
    <property type="evidence" value="ECO:0007669"/>
    <property type="project" value="InterPro"/>
</dbReference>
<evidence type="ECO:0000256" key="3">
    <source>
        <dbReference type="ARBA" id="ARBA00022723"/>
    </source>
</evidence>
<evidence type="ECO:0000313" key="12">
    <source>
        <dbReference type="Proteomes" id="UP000184383"/>
    </source>
</evidence>
<accession>A0A1L9S0H9</accession>
<organism evidence="11 12">
    <name type="scientific">Aspergillus wentii DTO 134E9</name>
    <dbReference type="NCBI Taxonomy" id="1073089"/>
    <lineage>
        <taxon>Eukaryota</taxon>
        <taxon>Fungi</taxon>
        <taxon>Dikarya</taxon>
        <taxon>Ascomycota</taxon>
        <taxon>Pezizomycotina</taxon>
        <taxon>Eurotiomycetes</taxon>
        <taxon>Eurotiomycetidae</taxon>
        <taxon>Eurotiales</taxon>
        <taxon>Aspergillaceae</taxon>
        <taxon>Aspergillus</taxon>
        <taxon>Aspergillus subgen. Cremei</taxon>
    </lineage>
</organism>
<keyword evidence="3" id="KW-0479">Metal-binding</keyword>
<dbReference type="InterPro" id="IPR029327">
    <property type="entry name" value="HAUS4"/>
</dbReference>
<comment type="catalytic activity">
    <reaction evidence="6">
        <text>[3Fe-4S](1+)-[protein] + Fe(2+)-[Dph3] = [3Fe-4S](0)-[protein] + Fe(3+)-[Dph3]</text>
        <dbReference type="Rhea" id="RHEA:71235"/>
        <dbReference type="Rhea" id="RHEA-COMP:17996"/>
        <dbReference type="Rhea" id="RHEA-COMP:17997"/>
        <dbReference type="Rhea" id="RHEA-COMP:18002"/>
        <dbReference type="Rhea" id="RHEA-COMP:18003"/>
        <dbReference type="ChEBI" id="CHEBI:29033"/>
        <dbReference type="ChEBI" id="CHEBI:29034"/>
        <dbReference type="ChEBI" id="CHEBI:33751"/>
        <dbReference type="ChEBI" id="CHEBI:47402"/>
        <dbReference type="ChEBI" id="CHEBI:83228"/>
    </reaction>
</comment>
<dbReference type="PROSITE" id="PS51074">
    <property type="entry name" value="DPH_MB"/>
    <property type="match status" value="1"/>
</dbReference>
<dbReference type="VEuPathDB" id="FungiDB:ASPWEDRAFT_47458"/>
<evidence type="ECO:0000313" key="11">
    <source>
        <dbReference type="EMBL" id="OJJ40674.1"/>
    </source>
</evidence>
<evidence type="ECO:0000256" key="5">
    <source>
        <dbReference type="ARBA" id="ARBA00024032"/>
    </source>
</evidence>
<comment type="pathway">
    <text evidence="2">Protein modification; peptidyl-diphthamide biosynthesis.</text>
</comment>
<evidence type="ECO:0000259" key="10">
    <source>
        <dbReference type="PROSITE" id="PS51074"/>
    </source>
</evidence>
<dbReference type="InterPro" id="IPR044248">
    <property type="entry name" value="DPH3/4-like"/>
</dbReference>
<dbReference type="PANTHER" id="PTHR21454:SF31">
    <property type="entry name" value="DIPHTHAMIDE BIOSYNTHESIS PROTEIN 3"/>
    <property type="match status" value="1"/>
</dbReference>
<evidence type="ECO:0000256" key="6">
    <source>
        <dbReference type="ARBA" id="ARBA00036267"/>
    </source>
</evidence>
<feature type="region of interest" description="Disordered" evidence="9">
    <location>
        <begin position="155"/>
        <end position="186"/>
    </location>
</feature>
<protein>
    <recommendedName>
        <fullName evidence="7">Diphthamide biosynthesis protein 3</fullName>
    </recommendedName>
</protein>
<dbReference type="GO" id="GO:0046872">
    <property type="term" value="F:metal ion binding"/>
    <property type="evidence" value="ECO:0007669"/>
    <property type="project" value="UniProtKB-KW"/>
</dbReference>
<comment type="catalytic activity">
    <reaction evidence="8">
        <text>2 [3Fe-4S](0)-[protein] + 2 Fe(2+)-[Dph3] + NADH = 2 [4Fe-4S](1+)-[protein] + 2 [Dph3] + NAD(+) + H(+)</text>
        <dbReference type="Rhea" id="RHEA:71239"/>
        <dbReference type="Rhea" id="RHEA-COMP:17997"/>
        <dbReference type="Rhea" id="RHEA-COMP:17998"/>
        <dbReference type="Rhea" id="RHEA-COMP:18001"/>
        <dbReference type="Rhea" id="RHEA-COMP:18002"/>
        <dbReference type="ChEBI" id="CHEBI:15378"/>
        <dbReference type="ChEBI" id="CHEBI:29033"/>
        <dbReference type="ChEBI" id="CHEBI:33723"/>
        <dbReference type="ChEBI" id="CHEBI:47402"/>
        <dbReference type="ChEBI" id="CHEBI:57540"/>
        <dbReference type="ChEBI" id="CHEBI:57945"/>
        <dbReference type="ChEBI" id="CHEBI:83228"/>
    </reaction>
</comment>
<dbReference type="FunFam" id="3.10.660.10:FF:000001">
    <property type="entry name" value="Diphthamide biosynthesis 3"/>
    <property type="match status" value="1"/>
</dbReference>
<name>A0A1L9S0H9_ASPWE</name>
<dbReference type="AlphaFoldDB" id="A0A1L9S0H9"/>
<keyword evidence="12" id="KW-1185">Reference proteome</keyword>
<dbReference type="STRING" id="1073089.A0A1L9S0H9"/>
<evidence type="ECO:0000256" key="4">
    <source>
        <dbReference type="ARBA" id="ARBA00023004"/>
    </source>
</evidence>
<evidence type="ECO:0000256" key="7">
    <source>
        <dbReference type="ARBA" id="ARBA00041070"/>
    </source>
</evidence>
<dbReference type="SUPFAM" id="SSF144217">
    <property type="entry name" value="CSL zinc finger"/>
    <property type="match status" value="1"/>
</dbReference>
<dbReference type="Pfam" id="PF14735">
    <property type="entry name" value="HAUS4"/>
    <property type="match status" value="1"/>
</dbReference>
<dbReference type="EMBL" id="KV878209">
    <property type="protein sequence ID" value="OJJ40674.1"/>
    <property type="molecule type" value="Genomic_DNA"/>
</dbReference>
<dbReference type="GO" id="GO:0017183">
    <property type="term" value="P:protein histidyl modification to diphthamide"/>
    <property type="evidence" value="ECO:0007669"/>
    <property type="project" value="UniProtKB-UniPathway"/>
</dbReference>
<dbReference type="GeneID" id="63752818"/>
<comment type="similarity">
    <text evidence="5">Belongs to the DPH3 family.</text>
</comment>
<proteinExistence type="inferred from homology"/>
<gene>
    <name evidence="11" type="ORF">ASPWEDRAFT_47458</name>
</gene>
<evidence type="ECO:0000256" key="9">
    <source>
        <dbReference type="SAM" id="MobiDB-lite"/>
    </source>
</evidence>
<dbReference type="Proteomes" id="UP000184383">
    <property type="component" value="Unassembled WGS sequence"/>
</dbReference>
<dbReference type="Pfam" id="PF05207">
    <property type="entry name" value="Zn_ribbon_CSL"/>
    <property type="match status" value="1"/>
</dbReference>